<evidence type="ECO:0000256" key="1">
    <source>
        <dbReference type="SAM" id="Phobius"/>
    </source>
</evidence>
<name>A0ABW4KJL1_9BACI</name>
<sequence length="99" mass="10970">MLGLTLLIFSLILVIVLAFLGVKYTHKHAQADPKKKFKAAKYLLILGSILGGGYLLFAKNFSSNIDIVISWILLASGCFFAAGLAFFTGYHQENFNQRK</sequence>
<evidence type="ECO:0000313" key="2">
    <source>
        <dbReference type="EMBL" id="MFD1708200.1"/>
    </source>
</evidence>
<reference evidence="3" key="1">
    <citation type="journal article" date="2019" name="Int. J. Syst. Evol. Microbiol.">
        <title>The Global Catalogue of Microorganisms (GCM) 10K type strain sequencing project: providing services to taxonomists for standard genome sequencing and annotation.</title>
        <authorList>
            <consortium name="The Broad Institute Genomics Platform"/>
            <consortium name="The Broad Institute Genome Sequencing Center for Infectious Disease"/>
            <person name="Wu L."/>
            <person name="Ma J."/>
        </authorList>
    </citation>
    <scope>NUCLEOTIDE SEQUENCE [LARGE SCALE GENOMIC DNA]</scope>
    <source>
        <strain evidence="3">CGMCC 1.12295</strain>
    </source>
</reference>
<keyword evidence="1" id="KW-0812">Transmembrane</keyword>
<dbReference type="EMBL" id="JBHUEO010000062">
    <property type="protein sequence ID" value="MFD1708200.1"/>
    <property type="molecule type" value="Genomic_DNA"/>
</dbReference>
<keyword evidence="3" id="KW-1185">Reference proteome</keyword>
<protein>
    <submittedName>
        <fullName evidence="2">Uncharacterized protein</fullName>
    </submittedName>
</protein>
<feature type="transmembrane region" description="Helical" evidence="1">
    <location>
        <begin position="6"/>
        <end position="22"/>
    </location>
</feature>
<accession>A0ABW4KJL1</accession>
<keyword evidence="1" id="KW-1133">Transmembrane helix</keyword>
<gene>
    <name evidence="2" type="ORF">ACFSCZ_15895</name>
</gene>
<organism evidence="2 3">
    <name type="scientific">Siminovitchia sediminis</name>
    <dbReference type="NCBI Taxonomy" id="1274353"/>
    <lineage>
        <taxon>Bacteria</taxon>
        <taxon>Bacillati</taxon>
        <taxon>Bacillota</taxon>
        <taxon>Bacilli</taxon>
        <taxon>Bacillales</taxon>
        <taxon>Bacillaceae</taxon>
        <taxon>Siminovitchia</taxon>
    </lineage>
</organism>
<evidence type="ECO:0000313" key="3">
    <source>
        <dbReference type="Proteomes" id="UP001597301"/>
    </source>
</evidence>
<dbReference type="Proteomes" id="UP001597301">
    <property type="component" value="Unassembled WGS sequence"/>
</dbReference>
<comment type="caution">
    <text evidence="2">The sequence shown here is derived from an EMBL/GenBank/DDBJ whole genome shotgun (WGS) entry which is preliminary data.</text>
</comment>
<keyword evidence="1" id="KW-0472">Membrane</keyword>
<dbReference type="RefSeq" id="WP_380775220.1">
    <property type="nucleotide sequence ID" value="NZ_JBHUEO010000062.1"/>
</dbReference>
<feature type="transmembrane region" description="Helical" evidence="1">
    <location>
        <begin position="42"/>
        <end position="61"/>
    </location>
</feature>
<proteinExistence type="predicted"/>
<feature type="transmembrane region" description="Helical" evidence="1">
    <location>
        <begin position="67"/>
        <end position="90"/>
    </location>
</feature>